<organism evidence="3 4">
    <name type="scientific">Tanacetum coccineum</name>
    <dbReference type="NCBI Taxonomy" id="301880"/>
    <lineage>
        <taxon>Eukaryota</taxon>
        <taxon>Viridiplantae</taxon>
        <taxon>Streptophyta</taxon>
        <taxon>Embryophyta</taxon>
        <taxon>Tracheophyta</taxon>
        <taxon>Spermatophyta</taxon>
        <taxon>Magnoliopsida</taxon>
        <taxon>eudicotyledons</taxon>
        <taxon>Gunneridae</taxon>
        <taxon>Pentapetalae</taxon>
        <taxon>asterids</taxon>
        <taxon>campanulids</taxon>
        <taxon>Asterales</taxon>
        <taxon>Asteraceae</taxon>
        <taxon>Asteroideae</taxon>
        <taxon>Anthemideae</taxon>
        <taxon>Anthemidinae</taxon>
        <taxon>Tanacetum</taxon>
    </lineage>
</organism>
<evidence type="ECO:0000256" key="2">
    <source>
        <dbReference type="SAM" id="Phobius"/>
    </source>
</evidence>
<dbReference type="Proteomes" id="UP001151760">
    <property type="component" value="Unassembled WGS sequence"/>
</dbReference>
<evidence type="ECO:0000313" key="4">
    <source>
        <dbReference type="Proteomes" id="UP001151760"/>
    </source>
</evidence>
<comment type="caution">
    <text evidence="3">The sequence shown here is derived from an EMBL/GenBank/DDBJ whole genome shotgun (WGS) entry which is preliminary data.</text>
</comment>
<feature type="region of interest" description="Disordered" evidence="1">
    <location>
        <begin position="53"/>
        <end position="100"/>
    </location>
</feature>
<name>A0ABQ5J0C7_9ASTR</name>
<feature type="compositionally biased region" description="Basic and acidic residues" evidence="1">
    <location>
        <begin position="289"/>
        <end position="311"/>
    </location>
</feature>
<proteinExistence type="predicted"/>
<feature type="transmembrane region" description="Helical" evidence="2">
    <location>
        <begin position="196"/>
        <end position="217"/>
    </location>
</feature>
<evidence type="ECO:0000313" key="3">
    <source>
        <dbReference type="EMBL" id="GJU05952.1"/>
    </source>
</evidence>
<evidence type="ECO:0000256" key="1">
    <source>
        <dbReference type="SAM" id="MobiDB-lite"/>
    </source>
</evidence>
<dbReference type="EMBL" id="BQNB010021393">
    <property type="protein sequence ID" value="GJU05952.1"/>
    <property type="molecule type" value="Genomic_DNA"/>
</dbReference>
<accession>A0ABQ5J0C7</accession>
<feature type="compositionally biased region" description="Polar residues" evidence="1">
    <location>
        <begin position="315"/>
        <end position="329"/>
    </location>
</feature>
<feature type="compositionally biased region" description="Basic and acidic residues" evidence="1">
    <location>
        <begin position="128"/>
        <end position="151"/>
    </location>
</feature>
<keyword evidence="2" id="KW-0472">Membrane</keyword>
<keyword evidence="2" id="KW-1133">Transmembrane helix</keyword>
<reference evidence="3" key="2">
    <citation type="submission" date="2022-01" db="EMBL/GenBank/DDBJ databases">
        <authorList>
            <person name="Yamashiro T."/>
            <person name="Shiraishi A."/>
            <person name="Satake H."/>
            <person name="Nakayama K."/>
        </authorList>
    </citation>
    <scope>NUCLEOTIDE SEQUENCE</scope>
</reference>
<protein>
    <submittedName>
        <fullName evidence="3">Uncharacterized protein</fullName>
    </submittedName>
</protein>
<sequence>MLEGGGLVAGGGVGVGIGGGVGVGIGGGVGVGIGGGVGVGVVIGGCVVIARGDDVEGTGGVDEDEDSIGKPSYSRFTKTNEFKGVPPPLSGDYTPQPQEEIDDTLSCDISLEHTSFETESESLSEPNEMPKSRLEENKEKDVSAPKSKEVEPSCVSHIKTPRQPLKDKETHKVNRKNWNEMMDRELGEGKLRLKGLLILISTIQCWWQSLILIGLIYTGRTIFNSVRPDVNSVSPKEDPLQWEVGDLLLRPQQVYLEESSRPNFKYNSDPLSYRSVNANGTYTEELVDRAGRIPEEKDKSKTSSTIKRDSLKQYLPSTSSANTGSQPVNTGGLEHDDSLMPELKIFHKPERWIFDEAFYDEEGLITDVNSLPTEI</sequence>
<keyword evidence="2" id="KW-0812">Transmembrane</keyword>
<keyword evidence="4" id="KW-1185">Reference proteome</keyword>
<feature type="region of interest" description="Disordered" evidence="1">
    <location>
        <begin position="115"/>
        <end position="156"/>
    </location>
</feature>
<gene>
    <name evidence="3" type="ORF">Tco_1122382</name>
</gene>
<feature type="region of interest" description="Disordered" evidence="1">
    <location>
        <begin position="289"/>
        <end position="336"/>
    </location>
</feature>
<reference evidence="3" key="1">
    <citation type="journal article" date="2022" name="Int. J. Mol. Sci.">
        <title>Draft Genome of Tanacetum Coccineum: Genomic Comparison of Closely Related Tanacetum-Family Plants.</title>
        <authorList>
            <person name="Yamashiro T."/>
            <person name="Shiraishi A."/>
            <person name="Nakayama K."/>
            <person name="Satake H."/>
        </authorList>
    </citation>
    <scope>NUCLEOTIDE SEQUENCE</scope>
</reference>